<proteinExistence type="predicted"/>
<evidence type="ECO:0000313" key="2">
    <source>
        <dbReference type="EMBL" id="RHZ90270.1"/>
    </source>
</evidence>
<dbReference type="EMBL" id="PQFF01000001">
    <property type="protein sequence ID" value="RHZ90270.1"/>
    <property type="molecule type" value="Genomic_DNA"/>
</dbReference>
<comment type="caution">
    <text evidence="2">The sequence shown here is derived from an EMBL/GenBank/DDBJ whole genome shotgun (WGS) entry which is preliminary data.</text>
</comment>
<sequence length="460" mass="53518">MDYVKLLEEILSSEFINAIRFFKKAEFTFSQKEEAEKVLFGALEIIESKGGIHVVTAKRLLRNFDNFIGSFNVQQYWSGLKVREEKTATNTAQIILQEKEEQNACQIRSNILEENIQLLRKRSASQEVDSGDQSKKRKRLTKNMSGQKVESFSGLITDFEFHGLSDDQENFENNEENEYNFDLPNNQEGVEYDEEVKNLLDESEIRLPEFSAILTDFKTYQHEKKNILSENGIMDLSPCSEFVLLHLEETKYVTLIKKVFEPIDKIFPDEADEFLINFFSEKLSEQQWEDKIESLMEVNPKQNKFIIKLKRLIIETLPIFFDSYKLMSDNPLKNKDMTEEEYMNTYIHPILKKSLIRFSDIRYVPGSKAIKASTYRKTVMNQKGSADRADGISYTSNQQSSYEISVTEGSRPYVTEKNKDTCDFIQNSRAAKDMINFAVTQEVLHKRPLPSGFRTFMVQV</sequence>
<dbReference type="OrthoDB" id="2429015at2759"/>
<evidence type="ECO:0000313" key="3">
    <source>
        <dbReference type="Proteomes" id="UP000266861"/>
    </source>
</evidence>
<evidence type="ECO:0000256" key="1">
    <source>
        <dbReference type="SAM" id="MobiDB-lite"/>
    </source>
</evidence>
<keyword evidence="3" id="KW-1185">Reference proteome</keyword>
<dbReference type="Proteomes" id="UP000266861">
    <property type="component" value="Unassembled WGS sequence"/>
</dbReference>
<feature type="region of interest" description="Disordered" evidence="1">
    <location>
        <begin position="123"/>
        <end position="146"/>
    </location>
</feature>
<accession>A0A397K0I1</accession>
<name>A0A397K0I1_9GLOM</name>
<protein>
    <submittedName>
        <fullName evidence="2">Uncharacterized protein</fullName>
    </submittedName>
</protein>
<reference evidence="2 3" key="1">
    <citation type="submission" date="2018-08" db="EMBL/GenBank/DDBJ databases">
        <title>Genome and evolution of the arbuscular mycorrhizal fungus Diversispora epigaea (formerly Glomus versiforme) and its bacterial endosymbionts.</title>
        <authorList>
            <person name="Sun X."/>
            <person name="Fei Z."/>
            <person name="Harrison M."/>
        </authorList>
    </citation>
    <scope>NUCLEOTIDE SEQUENCE [LARGE SCALE GENOMIC DNA]</scope>
    <source>
        <strain evidence="2 3">IT104</strain>
    </source>
</reference>
<dbReference type="AlphaFoldDB" id="A0A397K0I1"/>
<organism evidence="2 3">
    <name type="scientific">Diversispora epigaea</name>
    <dbReference type="NCBI Taxonomy" id="1348612"/>
    <lineage>
        <taxon>Eukaryota</taxon>
        <taxon>Fungi</taxon>
        <taxon>Fungi incertae sedis</taxon>
        <taxon>Mucoromycota</taxon>
        <taxon>Glomeromycotina</taxon>
        <taxon>Glomeromycetes</taxon>
        <taxon>Diversisporales</taxon>
        <taxon>Diversisporaceae</taxon>
        <taxon>Diversispora</taxon>
    </lineage>
</organism>
<gene>
    <name evidence="2" type="ORF">Glove_1g45</name>
</gene>